<name>A0AAD9RNM3_9HYME</name>
<dbReference type="PANTHER" id="PTHR45011">
    <property type="entry name" value="DAP3-BINDING CELL DEATH ENHANCER 1"/>
    <property type="match status" value="1"/>
</dbReference>
<dbReference type="SMART" id="SM00671">
    <property type="entry name" value="SEL1"/>
    <property type="match status" value="2"/>
</dbReference>
<evidence type="ECO:0000313" key="2">
    <source>
        <dbReference type="Proteomes" id="UP001258017"/>
    </source>
</evidence>
<comment type="caution">
    <text evidence="1">The sequence shown here is derived from an EMBL/GenBank/DDBJ whole genome shotgun (WGS) entry which is preliminary data.</text>
</comment>
<dbReference type="EMBL" id="JAIFRP010000030">
    <property type="protein sequence ID" value="KAK2583049.1"/>
    <property type="molecule type" value="Genomic_DNA"/>
</dbReference>
<dbReference type="PANTHER" id="PTHR45011:SF1">
    <property type="entry name" value="DAP3-BINDING CELL DEATH ENHANCER 1"/>
    <property type="match status" value="1"/>
</dbReference>
<reference evidence="1" key="2">
    <citation type="journal article" date="2023" name="Commun. Biol.">
        <title>Intrasexual cuticular hydrocarbon dimorphism in a wasp sheds light on hydrocarbon biosynthesis genes in Hymenoptera.</title>
        <authorList>
            <person name="Moris V.C."/>
            <person name="Podsiadlowski L."/>
            <person name="Martin S."/>
            <person name="Oeyen J.P."/>
            <person name="Donath A."/>
            <person name="Petersen M."/>
            <person name="Wilbrandt J."/>
            <person name="Misof B."/>
            <person name="Liedtke D."/>
            <person name="Thamm M."/>
            <person name="Scheiner R."/>
            <person name="Schmitt T."/>
            <person name="Niehuis O."/>
        </authorList>
    </citation>
    <scope>NUCLEOTIDE SEQUENCE</scope>
    <source>
        <strain evidence="1">GBR_01_08_01A</strain>
    </source>
</reference>
<dbReference type="InterPro" id="IPR052748">
    <property type="entry name" value="ISR_Activator"/>
</dbReference>
<dbReference type="InterPro" id="IPR011990">
    <property type="entry name" value="TPR-like_helical_dom_sf"/>
</dbReference>
<gene>
    <name evidence="1" type="ORF">KPH14_009087</name>
</gene>
<dbReference type="Proteomes" id="UP001258017">
    <property type="component" value="Unassembled WGS sequence"/>
</dbReference>
<dbReference type="Gene3D" id="1.25.40.10">
    <property type="entry name" value="Tetratricopeptide repeat domain"/>
    <property type="match status" value="1"/>
</dbReference>
<proteinExistence type="predicted"/>
<dbReference type="AlphaFoldDB" id="A0AAD9RNM3"/>
<dbReference type="SUPFAM" id="SSF81901">
    <property type="entry name" value="HCP-like"/>
    <property type="match status" value="1"/>
</dbReference>
<protein>
    <recommendedName>
        <fullName evidence="3">Death ligand signal enhancer</fullName>
    </recommendedName>
</protein>
<organism evidence="1 2">
    <name type="scientific">Odynerus spinipes</name>
    <dbReference type="NCBI Taxonomy" id="1348599"/>
    <lineage>
        <taxon>Eukaryota</taxon>
        <taxon>Metazoa</taxon>
        <taxon>Ecdysozoa</taxon>
        <taxon>Arthropoda</taxon>
        <taxon>Hexapoda</taxon>
        <taxon>Insecta</taxon>
        <taxon>Pterygota</taxon>
        <taxon>Neoptera</taxon>
        <taxon>Endopterygota</taxon>
        <taxon>Hymenoptera</taxon>
        <taxon>Apocrita</taxon>
        <taxon>Aculeata</taxon>
        <taxon>Vespoidea</taxon>
        <taxon>Vespidae</taxon>
        <taxon>Eumeninae</taxon>
        <taxon>Odynerus</taxon>
    </lineage>
</organism>
<evidence type="ECO:0008006" key="3">
    <source>
        <dbReference type="Google" id="ProtNLM"/>
    </source>
</evidence>
<dbReference type="InterPro" id="IPR006597">
    <property type="entry name" value="Sel1-like"/>
</dbReference>
<sequence>MWKFVTRGIRESLERRACRTNIYSQTSAENNTKNEIKTSLVCNHKFIAPTFSAYNNGFCGSKKSDGAEDKNEDTKWNTKHNWTEAVGWSGVLAVGWVVCQSLCLRRRWFNKDQHDLSNLEVSQLSQARIPHLITELLNLQPKSILPVTNCIGGTKKYLSKENTTNETETEQRFHKTFGPITVEEALNEAADEFNNIHKLVMGEFELQFGLKALDEKRYKDAMRHFAAGAKFSSPESMFNLGLCYELGLGTLADYTKAANYYDRAAKQGHADAMYNLGVFHAQGKGGLVLDLNRARSYFAKAAQLGQTQAQQALDLENSAKQSLNTDDTSVSSDNYTYLSKADNLDHEMTTKKLLTKLIGYTNTYNKQSHAESNLKSSECSQRIGETKNPTDLFLDYLGLLEPNTIPVTINLDDCKVQC</sequence>
<accession>A0AAD9RNM3</accession>
<evidence type="ECO:0000313" key="1">
    <source>
        <dbReference type="EMBL" id="KAK2583049.1"/>
    </source>
</evidence>
<reference evidence="1" key="1">
    <citation type="submission" date="2021-08" db="EMBL/GenBank/DDBJ databases">
        <authorList>
            <person name="Misof B."/>
            <person name="Oliver O."/>
            <person name="Podsiadlowski L."/>
            <person name="Donath A."/>
            <person name="Peters R."/>
            <person name="Mayer C."/>
            <person name="Rust J."/>
            <person name="Gunkel S."/>
            <person name="Lesny P."/>
            <person name="Martin S."/>
            <person name="Oeyen J.P."/>
            <person name="Petersen M."/>
            <person name="Panagiotis P."/>
            <person name="Wilbrandt J."/>
            <person name="Tanja T."/>
        </authorList>
    </citation>
    <scope>NUCLEOTIDE SEQUENCE</scope>
    <source>
        <strain evidence="1">GBR_01_08_01A</strain>
        <tissue evidence="1">Thorax + abdomen</tissue>
    </source>
</reference>
<dbReference type="Pfam" id="PF08238">
    <property type="entry name" value="Sel1"/>
    <property type="match status" value="2"/>
</dbReference>
<keyword evidence="2" id="KW-1185">Reference proteome</keyword>